<evidence type="ECO:0000313" key="4">
    <source>
        <dbReference type="Proteomes" id="UP000399805"/>
    </source>
</evidence>
<dbReference type="RefSeq" id="WP_155548583.1">
    <property type="nucleotide sequence ID" value="NZ_CABVGP010000003.1"/>
</dbReference>
<keyword evidence="4" id="KW-1185">Reference proteome</keyword>
<evidence type="ECO:0000256" key="2">
    <source>
        <dbReference type="SAM" id="SignalP"/>
    </source>
</evidence>
<evidence type="ECO:0000313" key="3">
    <source>
        <dbReference type="EMBL" id="VVJ23839.1"/>
    </source>
</evidence>
<feature type="region of interest" description="Disordered" evidence="1">
    <location>
        <begin position="135"/>
        <end position="156"/>
    </location>
</feature>
<accession>A0A6I8M2C8</accession>
<organism evidence="3 4">
    <name type="scientific">Amycolatopsis camponoti</name>
    <dbReference type="NCBI Taxonomy" id="2606593"/>
    <lineage>
        <taxon>Bacteria</taxon>
        <taxon>Bacillati</taxon>
        <taxon>Actinomycetota</taxon>
        <taxon>Actinomycetes</taxon>
        <taxon>Pseudonocardiales</taxon>
        <taxon>Pseudonocardiaceae</taxon>
        <taxon>Amycolatopsis</taxon>
    </lineage>
</organism>
<evidence type="ECO:0000256" key="1">
    <source>
        <dbReference type="SAM" id="MobiDB-lite"/>
    </source>
</evidence>
<feature type="signal peptide" evidence="2">
    <location>
        <begin position="1"/>
        <end position="23"/>
    </location>
</feature>
<keyword evidence="2" id="KW-0732">Signal</keyword>
<dbReference type="EMBL" id="CABVGP010000003">
    <property type="protein sequence ID" value="VVJ23839.1"/>
    <property type="molecule type" value="Genomic_DNA"/>
</dbReference>
<protein>
    <submittedName>
        <fullName evidence="3">Uncharacterized protein</fullName>
    </submittedName>
</protein>
<reference evidence="3 4" key="1">
    <citation type="submission" date="2019-09" db="EMBL/GenBank/DDBJ databases">
        <authorList>
            <person name="Leyn A S."/>
        </authorList>
    </citation>
    <scope>NUCLEOTIDE SEQUENCE [LARGE SCALE GENOMIC DNA]</scope>
    <source>
        <strain evidence="3">AA231_1</strain>
    </source>
</reference>
<name>A0A6I8M2C8_9PSEU</name>
<dbReference type="AlphaFoldDB" id="A0A6I8M2C8"/>
<gene>
    <name evidence="3" type="ORF">AA23TX_08722</name>
</gene>
<sequence length="156" mass="15713">MRRIPWTAALLLLTAGCTTTPEAACPAIGTPVGIGLTVPDPAGITRATLEACWGDQCVTRPADLFPETAAGATTCTGTGPDGSCGASMVPTGGLRGFADIPGLPAEPVRVTVRFDDGKPHTVTVTPVFSHPGGPACGQGGPQAQLVAGADREIRPR</sequence>
<dbReference type="Proteomes" id="UP000399805">
    <property type="component" value="Unassembled WGS sequence"/>
</dbReference>
<dbReference type="PROSITE" id="PS51257">
    <property type="entry name" value="PROKAR_LIPOPROTEIN"/>
    <property type="match status" value="1"/>
</dbReference>
<proteinExistence type="predicted"/>
<feature type="chain" id="PRO_5039100040" evidence="2">
    <location>
        <begin position="24"/>
        <end position="156"/>
    </location>
</feature>